<organism evidence="3 4">
    <name type="scientific">Nakamurella endophytica</name>
    <dbReference type="NCBI Taxonomy" id="1748367"/>
    <lineage>
        <taxon>Bacteria</taxon>
        <taxon>Bacillati</taxon>
        <taxon>Actinomycetota</taxon>
        <taxon>Actinomycetes</taxon>
        <taxon>Nakamurellales</taxon>
        <taxon>Nakamurellaceae</taxon>
        <taxon>Nakamurella</taxon>
    </lineage>
</organism>
<comment type="similarity">
    <text evidence="1">Belongs to the glycosyltransferase 2 family.</text>
</comment>
<dbReference type="CDD" id="cd04179">
    <property type="entry name" value="DPM_DPG-synthase_like"/>
    <property type="match status" value="1"/>
</dbReference>
<evidence type="ECO:0000256" key="1">
    <source>
        <dbReference type="ARBA" id="ARBA00006739"/>
    </source>
</evidence>
<evidence type="ECO:0000313" key="4">
    <source>
        <dbReference type="Proteomes" id="UP000655208"/>
    </source>
</evidence>
<reference evidence="3" key="2">
    <citation type="submission" date="2020-09" db="EMBL/GenBank/DDBJ databases">
        <authorList>
            <person name="Sun Q."/>
            <person name="Zhou Y."/>
        </authorList>
    </citation>
    <scope>NUCLEOTIDE SEQUENCE</scope>
    <source>
        <strain evidence="3">CGMCC 4.7308</strain>
    </source>
</reference>
<dbReference type="InterPro" id="IPR029044">
    <property type="entry name" value="Nucleotide-diphossugar_trans"/>
</dbReference>
<accession>A0A917SLH0</accession>
<evidence type="ECO:0000313" key="3">
    <source>
        <dbReference type="EMBL" id="GGL87006.1"/>
    </source>
</evidence>
<dbReference type="InterPro" id="IPR050256">
    <property type="entry name" value="Glycosyltransferase_2"/>
</dbReference>
<dbReference type="CDD" id="cd02440">
    <property type="entry name" value="AdoMet_MTases"/>
    <property type="match status" value="1"/>
</dbReference>
<gene>
    <name evidence="3" type="ORF">GCM10011594_03250</name>
</gene>
<dbReference type="Pfam" id="PF13489">
    <property type="entry name" value="Methyltransf_23"/>
    <property type="match status" value="1"/>
</dbReference>
<protein>
    <recommendedName>
        <fullName evidence="2">Glycosyltransferase 2-like domain-containing protein</fullName>
    </recommendedName>
</protein>
<dbReference type="AlphaFoldDB" id="A0A917SLH0"/>
<dbReference type="SUPFAM" id="SSF53335">
    <property type="entry name" value="S-adenosyl-L-methionine-dependent methyltransferases"/>
    <property type="match status" value="1"/>
</dbReference>
<dbReference type="InterPro" id="IPR001173">
    <property type="entry name" value="Glyco_trans_2-like"/>
</dbReference>
<keyword evidence="4" id="KW-1185">Reference proteome</keyword>
<evidence type="ECO:0000259" key="2">
    <source>
        <dbReference type="Pfam" id="PF00535"/>
    </source>
</evidence>
<reference evidence="3" key="1">
    <citation type="journal article" date="2014" name="Int. J. Syst. Evol. Microbiol.">
        <title>Complete genome sequence of Corynebacterium casei LMG S-19264T (=DSM 44701T), isolated from a smear-ripened cheese.</title>
        <authorList>
            <consortium name="US DOE Joint Genome Institute (JGI-PGF)"/>
            <person name="Walter F."/>
            <person name="Albersmeier A."/>
            <person name="Kalinowski J."/>
            <person name="Ruckert C."/>
        </authorList>
    </citation>
    <scope>NUCLEOTIDE SEQUENCE</scope>
    <source>
        <strain evidence="3">CGMCC 4.7308</strain>
    </source>
</reference>
<name>A0A917SLH0_9ACTN</name>
<dbReference type="PANTHER" id="PTHR48090">
    <property type="entry name" value="UNDECAPRENYL-PHOSPHATE 4-DEOXY-4-FORMAMIDO-L-ARABINOSE TRANSFERASE-RELATED"/>
    <property type="match status" value="1"/>
</dbReference>
<dbReference type="SUPFAM" id="SSF53448">
    <property type="entry name" value="Nucleotide-diphospho-sugar transferases"/>
    <property type="match status" value="1"/>
</dbReference>
<dbReference type="Proteomes" id="UP000655208">
    <property type="component" value="Unassembled WGS sequence"/>
</dbReference>
<dbReference type="RefSeq" id="WP_188939743.1">
    <property type="nucleotide sequence ID" value="NZ_BMNA01000001.1"/>
</dbReference>
<dbReference type="Gene3D" id="3.90.550.10">
    <property type="entry name" value="Spore Coat Polysaccharide Biosynthesis Protein SpsA, Chain A"/>
    <property type="match status" value="1"/>
</dbReference>
<dbReference type="PANTHER" id="PTHR48090:SF7">
    <property type="entry name" value="RFBJ PROTEIN"/>
    <property type="match status" value="1"/>
</dbReference>
<dbReference type="Gene3D" id="3.40.50.150">
    <property type="entry name" value="Vaccinia Virus protein VP39"/>
    <property type="match status" value="1"/>
</dbReference>
<proteinExistence type="inferred from homology"/>
<dbReference type="EMBL" id="BMNA01000001">
    <property type="protein sequence ID" value="GGL87006.1"/>
    <property type="molecule type" value="Genomic_DNA"/>
</dbReference>
<comment type="caution">
    <text evidence="3">The sequence shown here is derived from an EMBL/GenBank/DDBJ whole genome shotgun (WGS) entry which is preliminary data.</text>
</comment>
<dbReference type="Pfam" id="PF00535">
    <property type="entry name" value="Glycos_transf_2"/>
    <property type="match status" value="1"/>
</dbReference>
<dbReference type="InterPro" id="IPR029063">
    <property type="entry name" value="SAM-dependent_MTases_sf"/>
</dbReference>
<sequence>MTATGSSARPQGRLVRDGRTGPELRIGIVVVAYNAATTLLETLDRIPVDFRSRIAEVIVCDDASRDNTFELGRLWAERPETPPTTVLRHTKNLGYGGNQKAAYSLAIERGLDVVVLLHGDGQYAPECLPDMVAPFDDPDVDAVFGSRMMDRGAARRGGMPLYKRWGNRILTTVENRVLGLSLTEFHSGYRAYRTSMLAAVPFTSNSDGFDFDTQIIAQVVHAGGRILEIPIPTFYGDEICYVDGVRYAKDVLKDVVEYKLATRGFGTAPWVPTPEEYAFKEGDGSSHTIILDMLRRLPPSRVLDLGCSAGVLAEQMRAAGHTVVGVDALELLGVRDRTDEFHRADLERPLPPEIGSGYDVVVAGDIIEHLSHPQDLLRQVRELLRPGGRLVLSVPNFGHWYPRSRVALGIFGYDRRGILDNTHLRFFTRSLLRRMVRDCGFDIVAESATGLPLGPVGGSGRLTAAVRAVDDRLVRLRPTLFGYQHVFQLVPHAEDTVRADVVKVPHSATTDRAPGRSGYASA</sequence>
<feature type="domain" description="Glycosyltransferase 2-like" evidence="2">
    <location>
        <begin position="28"/>
        <end position="197"/>
    </location>
</feature>